<dbReference type="InterPro" id="IPR013103">
    <property type="entry name" value="RVT_2"/>
</dbReference>
<evidence type="ECO:0000313" key="2">
    <source>
        <dbReference type="EMBL" id="RVW39078.1"/>
    </source>
</evidence>
<feature type="domain" description="Reverse transcriptase Ty1/copia-type" evidence="1">
    <location>
        <begin position="5"/>
        <end position="67"/>
    </location>
</feature>
<name>A0A438DUX7_VITVI</name>
<accession>A0A438DUX7</accession>
<evidence type="ECO:0000259" key="1">
    <source>
        <dbReference type="Pfam" id="PF07727"/>
    </source>
</evidence>
<proteinExistence type="predicted"/>
<organism evidence="2 3">
    <name type="scientific">Vitis vinifera</name>
    <name type="common">Grape</name>
    <dbReference type="NCBI Taxonomy" id="29760"/>
    <lineage>
        <taxon>Eukaryota</taxon>
        <taxon>Viridiplantae</taxon>
        <taxon>Streptophyta</taxon>
        <taxon>Embryophyta</taxon>
        <taxon>Tracheophyta</taxon>
        <taxon>Spermatophyta</taxon>
        <taxon>Magnoliopsida</taxon>
        <taxon>eudicotyledons</taxon>
        <taxon>Gunneridae</taxon>
        <taxon>Pentapetalae</taxon>
        <taxon>rosids</taxon>
        <taxon>Vitales</taxon>
        <taxon>Vitaceae</taxon>
        <taxon>Viteae</taxon>
        <taxon>Vitis</taxon>
    </lineage>
</organism>
<protein>
    <submittedName>
        <fullName evidence="2">Retrovirus-related Pol polyprotein from transposon TNT 1-94</fullName>
    </submittedName>
</protein>
<evidence type="ECO:0000313" key="3">
    <source>
        <dbReference type="Proteomes" id="UP000288805"/>
    </source>
</evidence>
<dbReference type="EMBL" id="QGNW01001495">
    <property type="protein sequence ID" value="RVW39078.1"/>
    <property type="molecule type" value="Genomic_DNA"/>
</dbReference>
<dbReference type="Proteomes" id="UP000288805">
    <property type="component" value="Unassembled WGS sequence"/>
</dbReference>
<dbReference type="CDD" id="cd09272">
    <property type="entry name" value="RNase_HI_RT_Ty1"/>
    <property type="match status" value="1"/>
</dbReference>
<dbReference type="AlphaFoldDB" id="A0A438DUX7"/>
<gene>
    <name evidence="2" type="primary">POLX_2763</name>
    <name evidence="2" type="ORF">CK203_084147</name>
</gene>
<reference evidence="2 3" key="1">
    <citation type="journal article" date="2018" name="PLoS Genet.">
        <title>Population sequencing reveals clonal diversity and ancestral inbreeding in the grapevine cultivar Chardonnay.</title>
        <authorList>
            <person name="Roach M.J."/>
            <person name="Johnson D.L."/>
            <person name="Bohlmann J."/>
            <person name="van Vuuren H.J."/>
            <person name="Jones S.J."/>
            <person name="Pretorius I.S."/>
            <person name="Schmidt S.A."/>
            <person name="Borneman A.R."/>
        </authorList>
    </citation>
    <scope>NUCLEOTIDE SEQUENCE [LARGE SCALE GENOMIC DNA]</scope>
    <source>
        <strain evidence="3">cv. Chardonnay</strain>
        <tissue evidence="2">Leaf</tissue>
    </source>
</reference>
<comment type="caution">
    <text evidence="2">The sequence shown here is derived from an EMBL/GenBank/DDBJ whole genome shotgun (WGS) entry which is preliminary data.</text>
</comment>
<sequence length="159" mass="18105">MVWASIHEIDKLKKKLLEEFAMKDLGVAKQILRMKITKNRKVLKLSQEEYVKKVLSKFNMVEAKLVNTLLASHFRLSKDQLVSTEQERVYMVIPYVSTIVRLGLQGYVDANMASDIDGKKSTMGYVYTLDGTIVSWVSKLQKIVALSTIEARVCCSNKD</sequence>
<dbReference type="Pfam" id="PF07727">
    <property type="entry name" value="RVT_2"/>
    <property type="match status" value="1"/>
</dbReference>